<dbReference type="OrthoDB" id="7952893at2"/>
<feature type="signal peptide" evidence="1">
    <location>
        <begin position="1"/>
        <end position="20"/>
    </location>
</feature>
<dbReference type="EMBL" id="BMKB01000007">
    <property type="protein sequence ID" value="GGA60787.1"/>
    <property type="molecule type" value="Genomic_DNA"/>
</dbReference>
<comment type="caution">
    <text evidence="2">The sequence shown here is derived from an EMBL/GenBank/DDBJ whole genome shotgun (WGS) entry which is preliminary data.</text>
</comment>
<gene>
    <name evidence="2" type="ORF">GCM10011499_33790</name>
</gene>
<reference evidence="2 3" key="1">
    <citation type="journal article" date="2014" name="Int. J. Syst. Evol. Microbiol.">
        <title>Complete genome sequence of Corynebacterium casei LMG S-19264T (=DSM 44701T), isolated from a smear-ripened cheese.</title>
        <authorList>
            <consortium name="US DOE Joint Genome Institute (JGI-PGF)"/>
            <person name="Walter F."/>
            <person name="Albersmeier A."/>
            <person name="Kalinowski J."/>
            <person name="Ruckert C."/>
        </authorList>
    </citation>
    <scope>NUCLEOTIDE SEQUENCE [LARGE SCALE GENOMIC DNA]</scope>
    <source>
        <strain evidence="2 3">CGMCC 1.15896</strain>
    </source>
</reference>
<keyword evidence="1" id="KW-0732">Signal</keyword>
<sequence length="263" mass="28293">MIRLLLLSGLTFLTVASASAQNLTGQITAVCAPGQGCECYDGQAPEDIAWVEGFTDGDGTVSIPDGWAGDVRAQTVVIDRGTGQVYRSGEPRAGINAAYGGRGECEPAPRPVEEIVPLDGTWQWRTLGETAAGCPAMMTQMLAANRIETLSTPVAWQGRFHPGRLAEKLPQPEIGAMSVYQWRQLGPNRWLSDNIRDRSCEDGTCVDVSLALSMNLATQDRATGLLALRSRVEAPDGTAAVLAGYGMLDCRVRIRYEIRRVGP</sequence>
<dbReference type="AlphaFoldDB" id="A0A916RKJ8"/>
<accession>A0A916RKJ8</accession>
<proteinExistence type="predicted"/>
<evidence type="ECO:0000313" key="2">
    <source>
        <dbReference type="EMBL" id="GGA60787.1"/>
    </source>
</evidence>
<dbReference type="Proteomes" id="UP000596977">
    <property type="component" value="Unassembled WGS sequence"/>
</dbReference>
<name>A0A916RKJ8_9HYPH</name>
<dbReference type="RefSeq" id="WP_127071561.1">
    <property type="nucleotide sequence ID" value="NZ_BMKB01000007.1"/>
</dbReference>
<evidence type="ECO:0000313" key="3">
    <source>
        <dbReference type="Proteomes" id="UP000596977"/>
    </source>
</evidence>
<feature type="chain" id="PRO_5037502262" evidence="1">
    <location>
        <begin position="21"/>
        <end position="263"/>
    </location>
</feature>
<organism evidence="2 3">
    <name type="scientific">Pelagibacterium lentulum</name>
    <dbReference type="NCBI Taxonomy" id="2029865"/>
    <lineage>
        <taxon>Bacteria</taxon>
        <taxon>Pseudomonadati</taxon>
        <taxon>Pseudomonadota</taxon>
        <taxon>Alphaproteobacteria</taxon>
        <taxon>Hyphomicrobiales</taxon>
        <taxon>Devosiaceae</taxon>
        <taxon>Pelagibacterium</taxon>
    </lineage>
</organism>
<keyword evidence="3" id="KW-1185">Reference proteome</keyword>
<evidence type="ECO:0000256" key="1">
    <source>
        <dbReference type="SAM" id="SignalP"/>
    </source>
</evidence>
<protein>
    <submittedName>
        <fullName evidence="2">Uncharacterized protein</fullName>
    </submittedName>
</protein>